<feature type="region of interest" description="Disordered" evidence="4">
    <location>
        <begin position="351"/>
        <end position="728"/>
    </location>
</feature>
<gene>
    <name evidence="5" type="ORF">B0I36DRAFT_386451</name>
</gene>
<organism evidence="5 6">
    <name type="scientific">Microdochium trichocladiopsis</name>
    <dbReference type="NCBI Taxonomy" id="1682393"/>
    <lineage>
        <taxon>Eukaryota</taxon>
        <taxon>Fungi</taxon>
        <taxon>Dikarya</taxon>
        <taxon>Ascomycota</taxon>
        <taxon>Pezizomycotina</taxon>
        <taxon>Sordariomycetes</taxon>
        <taxon>Xylariomycetidae</taxon>
        <taxon>Xylariales</taxon>
        <taxon>Microdochiaceae</taxon>
        <taxon>Microdochium</taxon>
    </lineage>
</organism>
<reference evidence="5" key="1">
    <citation type="journal article" date="2021" name="Nat. Commun.">
        <title>Genetic determinants of endophytism in the Arabidopsis root mycobiome.</title>
        <authorList>
            <person name="Mesny F."/>
            <person name="Miyauchi S."/>
            <person name="Thiergart T."/>
            <person name="Pickel B."/>
            <person name="Atanasova L."/>
            <person name="Karlsson M."/>
            <person name="Huettel B."/>
            <person name="Barry K.W."/>
            <person name="Haridas S."/>
            <person name="Chen C."/>
            <person name="Bauer D."/>
            <person name="Andreopoulos W."/>
            <person name="Pangilinan J."/>
            <person name="LaButti K."/>
            <person name="Riley R."/>
            <person name="Lipzen A."/>
            <person name="Clum A."/>
            <person name="Drula E."/>
            <person name="Henrissat B."/>
            <person name="Kohler A."/>
            <person name="Grigoriev I.V."/>
            <person name="Martin F.M."/>
            <person name="Hacquard S."/>
        </authorList>
    </citation>
    <scope>NUCLEOTIDE SEQUENCE</scope>
    <source>
        <strain evidence="5">MPI-CAGE-CH-0230</strain>
    </source>
</reference>
<evidence type="ECO:0000313" key="5">
    <source>
        <dbReference type="EMBL" id="KAH7026120.1"/>
    </source>
</evidence>
<name>A0A9P8Y076_9PEZI</name>
<dbReference type="GeneID" id="70190659"/>
<feature type="compositionally biased region" description="Basic and acidic residues" evidence="4">
    <location>
        <begin position="518"/>
        <end position="530"/>
    </location>
</feature>
<feature type="compositionally biased region" description="Acidic residues" evidence="4">
    <location>
        <begin position="412"/>
        <end position="450"/>
    </location>
</feature>
<evidence type="ECO:0000256" key="2">
    <source>
        <dbReference type="ARBA" id="ARBA00023054"/>
    </source>
</evidence>
<keyword evidence="2 3" id="KW-0175">Coiled coil</keyword>
<feature type="compositionally biased region" description="Acidic residues" evidence="4">
    <location>
        <begin position="364"/>
        <end position="374"/>
    </location>
</feature>
<proteinExistence type="inferred from homology"/>
<dbReference type="AlphaFoldDB" id="A0A9P8Y076"/>
<dbReference type="InterPro" id="IPR021622">
    <property type="entry name" value="Afadin/alpha-actinin-bd"/>
</dbReference>
<comment type="similarity">
    <text evidence="1">Belongs to the ADIP family.</text>
</comment>
<evidence type="ECO:0000256" key="3">
    <source>
        <dbReference type="SAM" id="Coils"/>
    </source>
</evidence>
<accession>A0A9P8Y076</accession>
<protein>
    <submittedName>
        <fullName evidence="5">Afadin and alpha-actinin-binding-domain-containing protein</fullName>
    </submittedName>
</protein>
<feature type="region of interest" description="Disordered" evidence="4">
    <location>
        <begin position="758"/>
        <end position="915"/>
    </location>
</feature>
<sequence length="915" mass="99717">MAEMDNLRTASLYINNQLLSRGLLRDGQSIDFANPGADPGGLAAAMGRIMSVVNDLILKRDRDAEHRESLSSTLRTLRAETLRQTTDYTRQADKLADAQRRLDSADSTERAMRTQLKTAEANIHKMKDEMHKMKTLVAQTRSSCANEVRKRDRQIEALKKTVTEAARVRGGARSRDVVTISVTGDFGAESSGAPAGATSEAEYSLRMETNEFLTRLARGLSEENEGLVNIVRQTVDSLREMGGLEASLGSSTSGKGAEELAAELEGIMDHLRNILTNPSFVPIEEVEMRDEEINRLRAGFEKMEMRWKDAVRMIDGWRRRMGSGGKSVDMEELSMGLRLSPVRIRDIVEGEPSRSEAMELSCVQEEEEEEEEEEVVKKHTPSRASPPRLQHVALARTRSPSPIEDVQQVEATDPEVDAMQYDEDGVEEDSDTSSIYEDDLLEVEEVEEPNFEVLQESTGPAVPSSPLPERPQLSPLKDSFSAGNKMLGEERPHFSRKRGAGDASAASEEPVNQTSKGPVEEDKKREKREPVPPSRNTRLAARRSLEKSAESFELAYESPHFGKSSEKASELRLFSKPAPPLTLQGKDKSKTAAPARPRTEKTEQPAAAPSFPRNARSRAAATSKKVTAATEKPEGPAEKKLRRSLPDSEPDEGGGARLQVLVPAAADKVELVAAPTGSDSSSSSSSKSNAVNLGPRPQALQQTCSPIRPQGSRLLPPRRRVPAIPQSPLTMEAITAKLAASEREADAARVRAKLKAARLGRRAGGTSPPGAAASPAKNKTAAVASSSSPPAVSAASQEEHEEPVKKTVKTTSSPIRIVEPDSGDDQEAHDAVRVQPVVEDGDLLDDLAAPESQEEVEQQHQQGSSPKIEVVKRKRDKRLNQATSRRASRRRSTLSPWELESLISGNVGPPSPTRG</sequence>
<dbReference type="RefSeq" id="XP_046009337.1">
    <property type="nucleotide sequence ID" value="XM_046161113.1"/>
</dbReference>
<evidence type="ECO:0000313" key="6">
    <source>
        <dbReference type="Proteomes" id="UP000756346"/>
    </source>
</evidence>
<feature type="compositionally biased region" description="Low complexity" evidence="4">
    <location>
        <begin position="619"/>
        <end position="630"/>
    </location>
</feature>
<evidence type="ECO:0000256" key="4">
    <source>
        <dbReference type="SAM" id="MobiDB-lite"/>
    </source>
</evidence>
<comment type="caution">
    <text evidence="5">The sequence shown here is derived from an EMBL/GenBank/DDBJ whole genome shotgun (WGS) entry which is preliminary data.</text>
</comment>
<dbReference type="EMBL" id="JAGTJQ010000008">
    <property type="protein sequence ID" value="KAH7026120.1"/>
    <property type="molecule type" value="Genomic_DNA"/>
</dbReference>
<dbReference type="OrthoDB" id="312015at2759"/>
<dbReference type="Proteomes" id="UP000756346">
    <property type="component" value="Unassembled WGS sequence"/>
</dbReference>
<evidence type="ECO:0000256" key="1">
    <source>
        <dbReference type="ARBA" id="ARBA00009291"/>
    </source>
</evidence>
<keyword evidence="6" id="KW-1185">Reference proteome</keyword>
<feature type="coiled-coil region" evidence="3">
    <location>
        <begin position="109"/>
        <end position="136"/>
    </location>
</feature>
<feature type="compositionally biased region" description="Low complexity" evidence="4">
    <location>
        <begin position="764"/>
        <end position="796"/>
    </location>
</feature>
<dbReference type="Pfam" id="PF11559">
    <property type="entry name" value="ADIP"/>
    <property type="match status" value="1"/>
</dbReference>
<feature type="compositionally biased region" description="Low complexity" evidence="4">
    <location>
        <begin position="678"/>
        <end position="688"/>
    </location>
</feature>